<evidence type="ECO:0000313" key="2">
    <source>
        <dbReference type="Proteomes" id="UP000188532"/>
    </source>
</evidence>
<accession>A0A1V3WBM7</accession>
<proteinExistence type="predicted"/>
<gene>
    <name evidence="1" type="ORF">BZL29_8246</name>
</gene>
<dbReference type="Proteomes" id="UP000188532">
    <property type="component" value="Unassembled WGS sequence"/>
</dbReference>
<sequence>MAFRIDVASTGPPSVQTWSGRRSGCDECALAFVILGLS</sequence>
<dbReference type="AlphaFoldDB" id="A0A1V3WBM7"/>
<protein>
    <submittedName>
        <fullName evidence="1">Uncharacterized protein</fullName>
    </submittedName>
</protein>
<reference evidence="1 2" key="1">
    <citation type="submission" date="2017-02" db="EMBL/GenBank/DDBJ databases">
        <title>Complete genome sequences of Mycobacterium kansasii strains isolated from rhesus macaques.</title>
        <authorList>
            <person name="Panda A."/>
            <person name="Nagaraj S."/>
            <person name="Zhao X."/>
            <person name="Tettelin H."/>
            <person name="Detolla L.J."/>
        </authorList>
    </citation>
    <scope>NUCLEOTIDE SEQUENCE [LARGE SCALE GENOMIC DNA]</scope>
    <source>
        <strain evidence="1 2">11-3469</strain>
    </source>
</reference>
<comment type="caution">
    <text evidence="1">The sequence shown here is derived from an EMBL/GenBank/DDBJ whole genome shotgun (WGS) entry which is preliminary data.</text>
</comment>
<evidence type="ECO:0000313" key="1">
    <source>
        <dbReference type="EMBL" id="OOK64379.1"/>
    </source>
</evidence>
<dbReference type="EMBL" id="MVBN01000013">
    <property type="protein sequence ID" value="OOK64379.1"/>
    <property type="molecule type" value="Genomic_DNA"/>
</dbReference>
<organism evidence="1 2">
    <name type="scientific">Mycobacterium kansasii</name>
    <dbReference type="NCBI Taxonomy" id="1768"/>
    <lineage>
        <taxon>Bacteria</taxon>
        <taxon>Bacillati</taxon>
        <taxon>Actinomycetota</taxon>
        <taxon>Actinomycetes</taxon>
        <taxon>Mycobacteriales</taxon>
        <taxon>Mycobacteriaceae</taxon>
        <taxon>Mycobacterium</taxon>
    </lineage>
</organism>
<name>A0A1V3WBM7_MYCKA</name>